<dbReference type="Proteomes" id="UP000030300">
    <property type="component" value="Chromosome"/>
</dbReference>
<evidence type="ECO:0000313" key="3">
    <source>
        <dbReference type="EMBL" id="AIY15890.1"/>
    </source>
</evidence>
<dbReference type="EMBL" id="CP009896">
    <property type="protein sequence ID" value="AIY15890.1"/>
    <property type="molecule type" value="Genomic_DNA"/>
</dbReference>
<dbReference type="Gene3D" id="3.20.20.30">
    <property type="entry name" value="Luciferase-like domain"/>
    <property type="match status" value="1"/>
</dbReference>
<evidence type="ECO:0000313" key="5">
    <source>
        <dbReference type="Proteomes" id="UP000030300"/>
    </source>
</evidence>
<keyword evidence="1" id="KW-0560">Oxidoreductase</keyword>
<protein>
    <submittedName>
        <fullName evidence="4">LLM class flavin-dependent oxidoreductase</fullName>
    </submittedName>
    <submittedName>
        <fullName evidence="3">N5,N10-methylenetetrahydromethanopterin reductase-related protein, MSMEG2253 family</fullName>
    </submittedName>
</protein>
<accession>A0A0A1DKK0</accession>
<feature type="domain" description="Luciferase-like" evidence="2">
    <location>
        <begin position="14"/>
        <end position="309"/>
    </location>
</feature>
<dbReference type="PANTHER" id="PTHR43244">
    <property type="match status" value="1"/>
</dbReference>
<dbReference type="AlphaFoldDB" id="A0A0A1DKK0"/>
<dbReference type="InterPro" id="IPR036661">
    <property type="entry name" value="Luciferase-like_sf"/>
</dbReference>
<evidence type="ECO:0000259" key="2">
    <source>
        <dbReference type="Pfam" id="PF00296"/>
    </source>
</evidence>
<dbReference type="Proteomes" id="UP000449906">
    <property type="component" value="Unassembled WGS sequence"/>
</dbReference>
<dbReference type="SUPFAM" id="SSF51679">
    <property type="entry name" value="Bacterial luciferase-like"/>
    <property type="match status" value="1"/>
</dbReference>
<organism evidence="3 5">
    <name type="scientific">Nocardioides simplex</name>
    <name type="common">Arthrobacter simplex</name>
    <dbReference type="NCBI Taxonomy" id="2045"/>
    <lineage>
        <taxon>Bacteria</taxon>
        <taxon>Bacillati</taxon>
        <taxon>Actinomycetota</taxon>
        <taxon>Actinomycetes</taxon>
        <taxon>Propionibacteriales</taxon>
        <taxon>Nocardioidaceae</taxon>
        <taxon>Pimelobacter</taxon>
    </lineage>
</organism>
<evidence type="ECO:0000256" key="1">
    <source>
        <dbReference type="ARBA" id="ARBA00023002"/>
    </source>
</evidence>
<dbReference type="HOGENOM" id="CLU_027853_5_3_11"/>
<sequence>MSLPIGIRLPPCTRADEVAQVARRAEELGFAQVFLPDSQVLWRDAFLTAYAVALATESIRIGTAVSNVVTRHPSVVAGLTRTVGEVAAGRFDLGLGVGNSSVEPVGLRPSRQDDLRAGVSVIRSSLAGETVDYGPVRSRMRDPHPGVPVLLAASGPRNLRLAGEIADGAILLSGVSAEAIARSRGLVEAGARDAGKAPEDVRIIVSAHARVSDDIERDARVLKPICAGIAQHGGQAALRAAGIEIEVPADVPEVYPDLVHAEDWDLAVDVCGRWVSDADAVRFAQEFCLFGTAAEIAAKLDLVEQAGATSVFIQHVGSYDLPRDLVEEVGAEVLGTPAR</sequence>
<dbReference type="CDD" id="cd01097">
    <property type="entry name" value="Tetrahydromethanopterin_reductase"/>
    <property type="match status" value="1"/>
</dbReference>
<dbReference type="RefSeq" id="WP_038676342.1">
    <property type="nucleotide sequence ID" value="NZ_BJMC01000006.1"/>
</dbReference>
<gene>
    <name evidence="4" type="ORF">F9L07_25110</name>
    <name evidence="3" type="ORF">KR76_02295</name>
</gene>
<proteinExistence type="predicted"/>
<dbReference type="GO" id="GO:0016705">
    <property type="term" value="F:oxidoreductase activity, acting on paired donors, with incorporation or reduction of molecular oxygen"/>
    <property type="evidence" value="ECO:0007669"/>
    <property type="project" value="InterPro"/>
</dbReference>
<dbReference type="PANTHER" id="PTHR43244:SF1">
    <property type="entry name" value="5,10-METHYLENETETRAHYDROMETHANOPTERIN REDUCTASE"/>
    <property type="match status" value="1"/>
</dbReference>
<dbReference type="eggNOG" id="COG2141">
    <property type="taxonomic scope" value="Bacteria"/>
</dbReference>
<dbReference type="GeneID" id="96607814"/>
<dbReference type="EMBL" id="WBVM01000004">
    <property type="protein sequence ID" value="KAB2807954.1"/>
    <property type="molecule type" value="Genomic_DNA"/>
</dbReference>
<dbReference type="InterPro" id="IPR050564">
    <property type="entry name" value="F420-G6PD/mer"/>
</dbReference>
<evidence type="ECO:0000313" key="6">
    <source>
        <dbReference type="Proteomes" id="UP000449906"/>
    </source>
</evidence>
<reference evidence="4 6" key="2">
    <citation type="submission" date="2019-09" db="EMBL/GenBank/DDBJ databases">
        <title>Pimelobacter sp. isolated from Paulinella.</title>
        <authorList>
            <person name="Jeong S.E."/>
        </authorList>
    </citation>
    <scope>NUCLEOTIDE SEQUENCE [LARGE SCALE GENOMIC DNA]</scope>
    <source>
        <strain evidence="4 6">Pch-N</strain>
    </source>
</reference>
<dbReference type="STRING" id="2045.KR76_02295"/>
<keyword evidence="5" id="KW-1185">Reference proteome</keyword>
<name>A0A0A1DKK0_NOCSI</name>
<evidence type="ECO:0000313" key="4">
    <source>
        <dbReference type="EMBL" id="KAB2807954.1"/>
    </source>
</evidence>
<dbReference type="OrthoDB" id="7374740at2"/>
<dbReference type="InterPro" id="IPR011251">
    <property type="entry name" value="Luciferase-like_dom"/>
</dbReference>
<reference evidence="3 5" key="1">
    <citation type="journal article" date="2015" name="Genome Announc.">
        <title>Complete Genome Sequence of Steroid-Transforming Nocardioides simplex VKM Ac-2033D.</title>
        <authorList>
            <person name="Shtratnikova V.Y."/>
            <person name="Schelkunov M.I."/>
            <person name="Pekov Y.A."/>
            <person name="Fokina V.V."/>
            <person name="Logacheva M.D."/>
            <person name="Sokolov S.L."/>
            <person name="Bragin E.Y."/>
            <person name="Ashapkin V.V."/>
            <person name="Donova M.V."/>
        </authorList>
    </citation>
    <scope>NUCLEOTIDE SEQUENCE [LARGE SCALE GENOMIC DNA]</scope>
    <source>
        <strain evidence="3 5">VKM Ac-2033D</strain>
    </source>
</reference>
<dbReference type="KEGG" id="psim:KR76_02295"/>
<dbReference type="Pfam" id="PF00296">
    <property type="entry name" value="Bac_luciferase"/>
    <property type="match status" value="1"/>
</dbReference>